<evidence type="ECO:0000313" key="3">
    <source>
        <dbReference type="Proteomes" id="UP000253606"/>
    </source>
</evidence>
<dbReference type="AlphaFoldDB" id="A0A2Z5FXJ9"/>
<gene>
    <name evidence="2" type="ORF">ACPOL_2295</name>
</gene>
<dbReference type="KEGG" id="abas:ACPOL_2295"/>
<sequence length="266" mass="27558">MLRLCKAVFAAATLVGLGHGLNAFAQAGYGELSGLVTDPTHAAIAHADVKLLDNATGQARETFTNSAGEYRFTAVPVASYTLNVSAPGFKSFEATSVTLSVGTTSTQDAVLSIGSATDVVEVTGQSVEQVQTDTSAVSQLIDSSVWRSSPLETRTQNAFIDLVAGATPDDPNSTTFRGAAVDGARTGTGNYLLEGMDNNEQGQGGVALVGVGGASLTLSPDAIEEYRVITHDAPAEYGRSGGFATDTVLKSGTNQWHGSLFEYNRV</sequence>
<keyword evidence="3" id="KW-1185">Reference proteome</keyword>
<proteinExistence type="predicted"/>
<dbReference type="InterPro" id="IPR008969">
    <property type="entry name" value="CarboxyPept-like_regulatory"/>
</dbReference>
<reference evidence="2 3" key="1">
    <citation type="journal article" date="2018" name="Front. Microbiol.">
        <title>Hydrolytic Capabilities as a Key to Environmental Success: Chitinolytic and Cellulolytic Acidobacteria From Acidic Sub-arctic Soils and Boreal Peatlands.</title>
        <authorList>
            <person name="Belova S.E."/>
            <person name="Ravin N.V."/>
            <person name="Pankratov T.A."/>
            <person name="Rakitin A.L."/>
            <person name="Ivanova A.A."/>
            <person name="Beletsky A.V."/>
            <person name="Mardanov A.V."/>
            <person name="Sinninghe Damste J.S."/>
            <person name="Dedysh S.N."/>
        </authorList>
    </citation>
    <scope>NUCLEOTIDE SEQUENCE [LARGE SCALE GENOMIC DNA]</scope>
    <source>
        <strain evidence="2 3">SBC82</strain>
    </source>
</reference>
<name>A0A2Z5FXJ9_9BACT</name>
<dbReference type="Gene3D" id="2.60.40.1120">
    <property type="entry name" value="Carboxypeptidase-like, regulatory domain"/>
    <property type="match status" value="1"/>
</dbReference>
<evidence type="ECO:0000313" key="2">
    <source>
        <dbReference type="EMBL" id="AXC11619.1"/>
    </source>
</evidence>
<feature type="signal peptide" evidence="1">
    <location>
        <begin position="1"/>
        <end position="25"/>
    </location>
</feature>
<dbReference type="EMBL" id="CP030840">
    <property type="protein sequence ID" value="AXC11619.1"/>
    <property type="molecule type" value="Genomic_DNA"/>
</dbReference>
<dbReference type="SUPFAM" id="SSF49464">
    <property type="entry name" value="Carboxypeptidase regulatory domain-like"/>
    <property type="match status" value="1"/>
</dbReference>
<dbReference type="SUPFAM" id="SSF56935">
    <property type="entry name" value="Porins"/>
    <property type="match status" value="1"/>
</dbReference>
<dbReference type="Proteomes" id="UP000253606">
    <property type="component" value="Chromosome"/>
</dbReference>
<dbReference type="RefSeq" id="WP_114207040.1">
    <property type="nucleotide sequence ID" value="NZ_CP030840.1"/>
</dbReference>
<accession>A0A2Z5FXJ9</accession>
<feature type="chain" id="PRO_5016362697" evidence="1">
    <location>
        <begin position="26"/>
        <end position="266"/>
    </location>
</feature>
<dbReference type="Pfam" id="PF13620">
    <property type="entry name" value="CarboxypepD_reg"/>
    <property type="match status" value="1"/>
</dbReference>
<keyword evidence="1" id="KW-0732">Signal</keyword>
<organism evidence="2 3">
    <name type="scientific">Acidisarcina polymorpha</name>
    <dbReference type="NCBI Taxonomy" id="2211140"/>
    <lineage>
        <taxon>Bacteria</taxon>
        <taxon>Pseudomonadati</taxon>
        <taxon>Acidobacteriota</taxon>
        <taxon>Terriglobia</taxon>
        <taxon>Terriglobales</taxon>
        <taxon>Acidobacteriaceae</taxon>
        <taxon>Acidisarcina</taxon>
    </lineage>
</organism>
<evidence type="ECO:0000256" key="1">
    <source>
        <dbReference type="SAM" id="SignalP"/>
    </source>
</evidence>
<protein>
    <submittedName>
        <fullName evidence="2">Oar protein</fullName>
    </submittedName>
</protein>